<organism evidence="6 7">
    <name type="scientific">Chromobacterium vaccinii</name>
    <dbReference type="NCBI Taxonomy" id="1108595"/>
    <lineage>
        <taxon>Bacteria</taxon>
        <taxon>Pseudomonadati</taxon>
        <taxon>Pseudomonadota</taxon>
        <taxon>Betaproteobacteria</taxon>
        <taxon>Neisseriales</taxon>
        <taxon>Chromobacteriaceae</taxon>
        <taxon>Chromobacterium</taxon>
    </lineage>
</organism>
<dbReference type="Gene3D" id="2.150.10.10">
    <property type="entry name" value="Serralysin-like metalloprotease, C-terminal"/>
    <property type="match status" value="2"/>
</dbReference>
<feature type="compositionally biased region" description="Low complexity" evidence="4">
    <location>
        <begin position="160"/>
        <end position="172"/>
    </location>
</feature>
<dbReference type="PANTHER" id="PTHR38340:SF1">
    <property type="entry name" value="S-LAYER PROTEIN"/>
    <property type="match status" value="1"/>
</dbReference>
<keyword evidence="7" id="KW-1185">Reference proteome</keyword>
<feature type="region of interest" description="Disordered" evidence="4">
    <location>
        <begin position="148"/>
        <end position="194"/>
    </location>
</feature>
<comment type="subcellular location">
    <subcellularLocation>
        <location evidence="1">Secreted</location>
    </subcellularLocation>
</comment>
<evidence type="ECO:0000256" key="4">
    <source>
        <dbReference type="SAM" id="MobiDB-lite"/>
    </source>
</evidence>
<dbReference type="PANTHER" id="PTHR38340">
    <property type="entry name" value="S-LAYER PROTEIN"/>
    <property type="match status" value="1"/>
</dbReference>
<dbReference type="Pfam" id="PF00353">
    <property type="entry name" value="HemolysinCabind"/>
    <property type="match status" value="2"/>
</dbReference>
<evidence type="ECO:0000256" key="3">
    <source>
        <dbReference type="ARBA" id="ARBA00022837"/>
    </source>
</evidence>
<reference evidence="6 7" key="1">
    <citation type="submission" date="2024-05" db="EMBL/GenBank/DDBJ databases">
        <authorList>
            <person name="De Oliveira J.P."/>
            <person name="Noriler S.A."/>
            <person name="De Oliveira A.G."/>
            <person name="Sipoli D.S."/>
        </authorList>
    </citation>
    <scope>NUCLEOTIDE SEQUENCE [LARGE SCALE GENOMIC DNA]</scope>
    <source>
        <strain evidence="6 7">LABIM189</strain>
    </source>
</reference>
<feature type="domain" description="Haemolysin-type calcium binding-related" evidence="5">
    <location>
        <begin position="52"/>
        <end position="90"/>
    </location>
</feature>
<dbReference type="InterPro" id="IPR010566">
    <property type="entry name" value="Haemolys_ca-bd"/>
</dbReference>
<comment type="caution">
    <text evidence="6">The sequence shown here is derived from an EMBL/GenBank/DDBJ whole genome shotgun (WGS) entry which is preliminary data.</text>
</comment>
<name>A0ABV0FLM7_9NEIS</name>
<dbReference type="InterPro" id="IPR018511">
    <property type="entry name" value="Hemolysin-typ_Ca-bd_CS"/>
</dbReference>
<evidence type="ECO:0000256" key="1">
    <source>
        <dbReference type="ARBA" id="ARBA00004613"/>
    </source>
</evidence>
<feature type="non-terminal residue" evidence="6">
    <location>
        <position position="1"/>
    </location>
</feature>
<keyword evidence="3" id="KW-0106">Calcium</keyword>
<keyword evidence="2" id="KW-0964">Secreted</keyword>
<feature type="non-terminal residue" evidence="6">
    <location>
        <position position="243"/>
    </location>
</feature>
<dbReference type="Proteomes" id="UP001455709">
    <property type="component" value="Unassembled WGS sequence"/>
</dbReference>
<protein>
    <submittedName>
        <fullName evidence="6">Calcium-binding protein</fullName>
    </submittedName>
</protein>
<dbReference type="PROSITE" id="PS00330">
    <property type="entry name" value="HEMOLYSIN_CALCIUM"/>
    <property type="match status" value="3"/>
</dbReference>
<dbReference type="InterPro" id="IPR001343">
    <property type="entry name" value="Hemolysn_Ca-bd"/>
</dbReference>
<accession>A0ABV0FLM7</accession>
<dbReference type="InterPro" id="IPR050557">
    <property type="entry name" value="RTX_toxin/Mannuronan_C5-epim"/>
</dbReference>
<evidence type="ECO:0000313" key="7">
    <source>
        <dbReference type="Proteomes" id="UP001455709"/>
    </source>
</evidence>
<dbReference type="InterPro" id="IPR011049">
    <property type="entry name" value="Serralysin-like_metalloprot_C"/>
</dbReference>
<evidence type="ECO:0000256" key="2">
    <source>
        <dbReference type="ARBA" id="ARBA00022525"/>
    </source>
</evidence>
<dbReference type="Pfam" id="PF06594">
    <property type="entry name" value="HCBP_related"/>
    <property type="match status" value="1"/>
</dbReference>
<evidence type="ECO:0000259" key="5">
    <source>
        <dbReference type="Pfam" id="PF06594"/>
    </source>
</evidence>
<proteinExistence type="predicted"/>
<dbReference type="EMBL" id="JBDOJC010000004">
    <property type="protein sequence ID" value="MEO2219918.1"/>
    <property type="molecule type" value="Genomic_DNA"/>
</dbReference>
<evidence type="ECO:0000313" key="6">
    <source>
        <dbReference type="EMBL" id="MEO2219918.1"/>
    </source>
</evidence>
<dbReference type="SUPFAM" id="SSF51120">
    <property type="entry name" value="beta-Roll"/>
    <property type="match status" value="2"/>
</dbReference>
<gene>
    <name evidence="6" type="ORF">ABGV49_22915</name>
</gene>
<sequence length="243" mass="25951">YVFNLGDGQDQITDNAQSYRDYADSDANFRDELRFGAGIRPEDVKAVKDGNDLIFQVGSGGDSVRVKNWFADKAYWIEKIVFASGVEWDSTWVMKALSPCSDGNDLYNTPNGVVSKEIHGLEGNDTLNGGYLADSLYGDAGQDLLNGNDGNDSLYGGDGNDTLNGGNGNDLLEGGDGDDVLNGESGADTLRGGVGNDKLTTDWWSWGNTFEGGAGNDTMDGSYAKDVYVFNLGDGQDQITDNA</sequence>
<dbReference type="PRINTS" id="PR00313">
    <property type="entry name" value="CABNDNGRPT"/>
</dbReference>
<dbReference type="RefSeq" id="WP_347372351.1">
    <property type="nucleotide sequence ID" value="NZ_JBDOJC010000004.1"/>
</dbReference>